<evidence type="ECO:0000313" key="1">
    <source>
        <dbReference type="EMBL" id="MFC1850507.1"/>
    </source>
</evidence>
<protein>
    <recommendedName>
        <fullName evidence="3">Winged helix-turn-helix domain-containing protein</fullName>
    </recommendedName>
</protein>
<dbReference type="Proteomes" id="UP001594351">
    <property type="component" value="Unassembled WGS sequence"/>
</dbReference>
<dbReference type="InterPro" id="IPR053717">
    <property type="entry name" value="MerB_lyase_sf"/>
</dbReference>
<name>A0ABV6YWB8_UNCC1</name>
<proteinExistence type="predicted"/>
<reference evidence="1 2" key="1">
    <citation type="submission" date="2024-09" db="EMBL/GenBank/DDBJ databases">
        <title>Laminarin stimulates single cell rates of sulfate reduction while oxygen inhibits transcriptomic activity in coastal marine sediment.</title>
        <authorList>
            <person name="Lindsay M."/>
            <person name="Orcutt B."/>
            <person name="Emerson D."/>
            <person name="Stepanauskas R."/>
            <person name="D'Angelo T."/>
        </authorList>
    </citation>
    <scope>NUCLEOTIDE SEQUENCE [LARGE SCALE GENOMIC DNA]</scope>
    <source>
        <strain evidence="1">SAG AM-311-K15</strain>
    </source>
</reference>
<keyword evidence="2" id="KW-1185">Reference proteome</keyword>
<accession>A0ABV6YWB8</accession>
<comment type="caution">
    <text evidence="1">The sequence shown here is derived from an EMBL/GenBank/DDBJ whole genome shotgun (WGS) entry which is preliminary data.</text>
</comment>
<sequence>MKVDFKRKAYIGIWRFMIPLPQVMIKKDIRTMAEAICRKTADVSDEERKVHRFIVMTLTETNEPVTSEYIAENLDMPIDRIRAIVDKLEEMKIFLYRYNSQGINWAYPVTAEKVVHKMAFSTGEQCNAA</sequence>
<dbReference type="SUPFAM" id="SSF46785">
    <property type="entry name" value="Winged helix' DNA-binding domain"/>
    <property type="match status" value="1"/>
</dbReference>
<dbReference type="Gene3D" id="3.30.450.410">
    <property type="match status" value="1"/>
</dbReference>
<dbReference type="EMBL" id="JBHPBY010000104">
    <property type="protein sequence ID" value="MFC1850507.1"/>
    <property type="molecule type" value="Genomic_DNA"/>
</dbReference>
<dbReference type="InterPro" id="IPR036390">
    <property type="entry name" value="WH_DNA-bd_sf"/>
</dbReference>
<evidence type="ECO:0000313" key="2">
    <source>
        <dbReference type="Proteomes" id="UP001594351"/>
    </source>
</evidence>
<gene>
    <name evidence="1" type="ORF">ACFL27_09980</name>
</gene>
<organism evidence="1 2">
    <name type="scientific">candidate division CSSED10-310 bacterium</name>
    <dbReference type="NCBI Taxonomy" id="2855610"/>
    <lineage>
        <taxon>Bacteria</taxon>
        <taxon>Bacteria division CSSED10-310</taxon>
    </lineage>
</organism>
<evidence type="ECO:0008006" key="3">
    <source>
        <dbReference type="Google" id="ProtNLM"/>
    </source>
</evidence>